<dbReference type="PANTHER" id="PTHR46372:SF6">
    <property type="entry name" value="PROTEIN WVD2-LIKE 1"/>
    <property type="match status" value="1"/>
</dbReference>
<evidence type="ECO:0000259" key="8">
    <source>
        <dbReference type="Pfam" id="PF06886"/>
    </source>
</evidence>
<dbReference type="GO" id="GO:0005874">
    <property type="term" value="C:microtubule"/>
    <property type="evidence" value="ECO:0007669"/>
    <property type="project" value="UniProtKB-KW"/>
</dbReference>
<evidence type="ECO:0000256" key="7">
    <source>
        <dbReference type="SAM" id="MobiDB-lite"/>
    </source>
</evidence>
<protein>
    <recommendedName>
        <fullName evidence="8">TPX2 C-terminal domain-containing protein</fullName>
    </recommendedName>
</protein>
<dbReference type="InterPro" id="IPR027329">
    <property type="entry name" value="TPX2_C"/>
</dbReference>
<evidence type="ECO:0000256" key="5">
    <source>
        <dbReference type="ARBA" id="ARBA00023212"/>
    </source>
</evidence>
<evidence type="ECO:0000313" key="10">
    <source>
        <dbReference type="Proteomes" id="UP000595140"/>
    </source>
</evidence>
<comment type="similarity">
    <text evidence="2">Belongs to the TPX2 family.</text>
</comment>
<keyword evidence="6" id="KW-0175">Coiled coil</keyword>
<keyword evidence="3" id="KW-0963">Cytoplasm</keyword>
<evidence type="ECO:0000313" key="9">
    <source>
        <dbReference type="EMBL" id="VFQ66289.1"/>
    </source>
</evidence>
<evidence type="ECO:0000256" key="1">
    <source>
        <dbReference type="ARBA" id="ARBA00004245"/>
    </source>
</evidence>
<feature type="region of interest" description="Disordered" evidence="7">
    <location>
        <begin position="94"/>
        <end position="251"/>
    </location>
</feature>
<evidence type="ECO:0000256" key="4">
    <source>
        <dbReference type="ARBA" id="ARBA00022701"/>
    </source>
</evidence>
<accession>A0A484KSZ4</accession>
<dbReference type="Pfam" id="PF06886">
    <property type="entry name" value="TPX2"/>
    <property type="match status" value="1"/>
</dbReference>
<feature type="compositionally biased region" description="Basic and acidic residues" evidence="7">
    <location>
        <begin position="217"/>
        <end position="251"/>
    </location>
</feature>
<feature type="compositionally biased region" description="Basic and acidic residues" evidence="7">
    <location>
        <begin position="131"/>
        <end position="141"/>
    </location>
</feature>
<dbReference type="GO" id="GO:0000226">
    <property type="term" value="P:microtubule cytoskeleton organization"/>
    <property type="evidence" value="ECO:0007669"/>
    <property type="project" value="InterPro"/>
</dbReference>
<dbReference type="OrthoDB" id="1925970at2759"/>
<dbReference type="EMBL" id="OOIL02000547">
    <property type="protein sequence ID" value="VFQ66289.1"/>
    <property type="molecule type" value="Genomic_DNA"/>
</dbReference>
<evidence type="ECO:0000256" key="3">
    <source>
        <dbReference type="ARBA" id="ARBA00022490"/>
    </source>
</evidence>
<dbReference type="Proteomes" id="UP000595140">
    <property type="component" value="Unassembled WGS sequence"/>
</dbReference>
<feature type="coiled-coil region" evidence="6">
    <location>
        <begin position="51"/>
        <end position="86"/>
    </location>
</feature>
<evidence type="ECO:0000256" key="6">
    <source>
        <dbReference type="SAM" id="Coils"/>
    </source>
</evidence>
<dbReference type="InterPro" id="IPR044806">
    <property type="entry name" value="WVD2/WDL1-4"/>
</dbReference>
<gene>
    <name evidence="9" type="ORF">CCAM_LOCUS8065</name>
</gene>
<reference evidence="9 10" key="1">
    <citation type="submission" date="2018-04" db="EMBL/GenBank/DDBJ databases">
        <authorList>
            <person name="Vogel A."/>
        </authorList>
    </citation>
    <scope>NUCLEOTIDE SEQUENCE [LARGE SCALE GENOMIC DNA]</scope>
</reference>
<evidence type="ECO:0000256" key="2">
    <source>
        <dbReference type="ARBA" id="ARBA00005885"/>
    </source>
</evidence>
<dbReference type="GO" id="GO:0008017">
    <property type="term" value="F:microtubule binding"/>
    <property type="evidence" value="ECO:0007669"/>
    <property type="project" value="InterPro"/>
</dbReference>
<proteinExistence type="inferred from homology"/>
<keyword evidence="10" id="KW-1185">Reference proteome</keyword>
<feature type="compositionally biased region" description="Basic and acidic residues" evidence="7">
    <location>
        <begin position="197"/>
        <end position="210"/>
    </location>
</feature>
<feature type="domain" description="TPX2 C-terminal" evidence="8">
    <location>
        <begin position="37"/>
        <end position="106"/>
    </location>
</feature>
<keyword evidence="4" id="KW-0493">Microtubule</keyword>
<name>A0A484KSZ4_9ASTE</name>
<dbReference type="PANTHER" id="PTHR46372">
    <property type="entry name" value="PROTEIN WVD2-LIKE 3"/>
    <property type="match status" value="1"/>
</dbReference>
<dbReference type="AlphaFoldDB" id="A0A484KSZ4"/>
<sequence length="251" mass="28299">MDDLKHLDEEDSWSLTSSTAASVRTIKSKLTVPVAPSFRSAERVARRKEFYEKLGEKHKALEAEKQECAARTKEEEEAAIKQLRKNMVYKANPVPSFYQEGPPPKAELKKLPVTRAKSPNFTRRKSCGDVTSREEKKDPVRSTRHSIGAYREYNPTLSAPKKKDQTSVQRNTTNGHTNREKAPSKSVKGTKKTSTKNPKEARAKDMKETPENGTEECPVKEMNGRSPTKEMIETSHDATDQPREDIVAVQS</sequence>
<keyword evidence="5" id="KW-0206">Cytoskeleton</keyword>
<organism evidence="9 10">
    <name type="scientific">Cuscuta campestris</name>
    <dbReference type="NCBI Taxonomy" id="132261"/>
    <lineage>
        <taxon>Eukaryota</taxon>
        <taxon>Viridiplantae</taxon>
        <taxon>Streptophyta</taxon>
        <taxon>Embryophyta</taxon>
        <taxon>Tracheophyta</taxon>
        <taxon>Spermatophyta</taxon>
        <taxon>Magnoliopsida</taxon>
        <taxon>eudicotyledons</taxon>
        <taxon>Gunneridae</taxon>
        <taxon>Pentapetalae</taxon>
        <taxon>asterids</taxon>
        <taxon>lamiids</taxon>
        <taxon>Solanales</taxon>
        <taxon>Convolvulaceae</taxon>
        <taxon>Cuscuteae</taxon>
        <taxon>Cuscuta</taxon>
        <taxon>Cuscuta subgen. Grammica</taxon>
        <taxon>Cuscuta sect. Cleistogrammica</taxon>
    </lineage>
</organism>
<comment type="subcellular location">
    <subcellularLocation>
        <location evidence="1">Cytoplasm</location>
        <location evidence="1">Cytoskeleton</location>
    </subcellularLocation>
</comment>
<feature type="compositionally biased region" description="Polar residues" evidence="7">
    <location>
        <begin position="166"/>
        <end position="176"/>
    </location>
</feature>